<keyword evidence="2" id="KW-1185">Reference proteome</keyword>
<accession>A0A4Y2ECJ3</accession>
<gene>
    <name evidence="1" type="ORF">AVEN_42004_1</name>
</gene>
<sequence>MERAAPLRARVSLSQEVIRRLYNRWVGSTLLGNGMERFQRSEIIFTKSLAAGIVEHKAVSGILPKETDTRWKGSIANVNVFDTIIARARFPIGPT</sequence>
<proteinExistence type="predicted"/>
<name>A0A4Y2ECJ3_ARAVE</name>
<comment type="caution">
    <text evidence="1">The sequence shown here is derived from an EMBL/GenBank/DDBJ whole genome shotgun (WGS) entry which is preliminary data.</text>
</comment>
<organism evidence="1 2">
    <name type="scientific">Araneus ventricosus</name>
    <name type="common">Orbweaver spider</name>
    <name type="synonym">Epeira ventricosa</name>
    <dbReference type="NCBI Taxonomy" id="182803"/>
    <lineage>
        <taxon>Eukaryota</taxon>
        <taxon>Metazoa</taxon>
        <taxon>Ecdysozoa</taxon>
        <taxon>Arthropoda</taxon>
        <taxon>Chelicerata</taxon>
        <taxon>Arachnida</taxon>
        <taxon>Araneae</taxon>
        <taxon>Araneomorphae</taxon>
        <taxon>Entelegynae</taxon>
        <taxon>Araneoidea</taxon>
        <taxon>Araneidae</taxon>
        <taxon>Araneus</taxon>
    </lineage>
</organism>
<dbReference type="AlphaFoldDB" id="A0A4Y2ECJ3"/>
<protein>
    <submittedName>
        <fullName evidence="1">Uncharacterized protein</fullName>
    </submittedName>
</protein>
<dbReference type="EMBL" id="BGPR01092122">
    <property type="protein sequence ID" value="GBM25999.1"/>
    <property type="molecule type" value="Genomic_DNA"/>
</dbReference>
<reference evidence="1 2" key="1">
    <citation type="journal article" date="2019" name="Sci. Rep.">
        <title>Orb-weaving spider Araneus ventricosus genome elucidates the spidroin gene catalogue.</title>
        <authorList>
            <person name="Kono N."/>
            <person name="Nakamura H."/>
            <person name="Ohtoshi R."/>
            <person name="Moran D.A.P."/>
            <person name="Shinohara A."/>
            <person name="Yoshida Y."/>
            <person name="Fujiwara M."/>
            <person name="Mori M."/>
            <person name="Tomita M."/>
            <person name="Arakawa K."/>
        </authorList>
    </citation>
    <scope>NUCLEOTIDE SEQUENCE [LARGE SCALE GENOMIC DNA]</scope>
</reference>
<dbReference type="Proteomes" id="UP000499080">
    <property type="component" value="Unassembled WGS sequence"/>
</dbReference>
<evidence type="ECO:0000313" key="2">
    <source>
        <dbReference type="Proteomes" id="UP000499080"/>
    </source>
</evidence>
<evidence type="ECO:0000313" key="1">
    <source>
        <dbReference type="EMBL" id="GBM25999.1"/>
    </source>
</evidence>